<reference evidence="2 3" key="1">
    <citation type="submission" date="2024-11" db="EMBL/GenBank/DDBJ databases">
        <title>Chromosome-level genome assembly of the freshwater bivalve Anodonta woodiana.</title>
        <authorList>
            <person name="Chen X."/>
        </authorList>
    </citation>
    <scope>NUCLEOTIDE SEQUENCE [LARGE SCALE GENOMIC DNA]</scope>
    <source>
        <strain evidence="2">MN2024</strain>
        <tissue evidence="2">Gills</tissue>
    </source>
</reference>
<sequence>MTLLSHLSCGTIQGILKSSFSNRVACYRFLWTSLPTATFQKVSPKSSAESKLLEVRTVDFVPNRSILLTRKGVRRFTPKYEKDGVSTDYSLIYENNNLNSYIYYPPLTYACVLVTWCTSAYTLYQYRNVMYTDLYIDHPVVIVIPALAFSSLLLLSVYKLTSCVLARIYHNKETDKYIGIVKYLHFWHRKIEFSMSDVQPRPKEKIFLFMRGNILIHNQPFLAICSDFSVPEYYNKMMGWGTDHPPDWLNDEEIEIPVSDSKDKTNIYRSKQQQLKR</sequence>
<gene>
    <name evidence="2" type="ORF">ACJMK2_009911</name>
</gene>
<keyword evidence="1" id="KW-0812">Transmembrane</keyword>
<protein>
    <recommendedName>
        <fullName evidence="4">Transmembrane protein 186</fullName>
    </recommendedName>
</protein>
<keyword evidence="1" id="KW-0472">Membrane</keyword>
<organism evidence="2 3">
    <name type="scientific">Sinanodonta woodiana</name>
    <name type="common">Chinese pond mussel</name>
    <name type="synonym">Anodonta woodiana</name>
    <dbReference type="NCBI Taxonomy" id="1069815"/>
    <lineage>
        <taxon>Eukaryota</taxon>
        <taxon>Metazoa</taxon>
        <taxon>Spiralia</taxon>
        <taxon>Lophotrochozoa</taxon>
        <taxon>Mollusca</taxon>
        <taxon>Bivalvia</taxon>
        <taxon>Autobranchia</taxon>
        <taxon>Heteroconchia</taxon>
        <taxon>Palaeoheterodonta</taxon>
        <taxon>Unionida</taxon>
        <taxon>Unionoidea</taxon>
        <taxon>Unionidae</taxon>
        <taxon>Unioninae</taxon>
        <taxon>Sinanodonta</taxon>
    </lineage>
</organism>
<dbReference type="EMBL" id="JBJQND010000012">
    <property type="protein sequence ID" value="KAL3859706.1"/>
    <property type="molecule type" value="Genomic_DNA"/>
</dbReference>
<feature type="transmembrane region" description="Helical" evidence="1">
    <location>
        <begin position="101"/>
        <end position="124"/>
    </location>
</feature>
<dbReference type="AlphaFoldDB" id="A0ABD3VEY7"/>
<keyword evidence="3" id="KW-1185">Reference proteome</keyword>
<evidence type="ECO:0000256" key="1">
    <source>
        <dbReference type="SAM" id="Phobius"/>
    </source>
</evidence>
<name>A0ABD3VEY7_SINWO</name>
<comment type="caution">
    <text evidence="2">The sequence shown here is derived from an EMBL/GenBank/DDBJ whole genome shotgun (WGS) entry which is preliminary data.</text>
</comment>
<evidence type="ECO:0000313" key="3">
    <source>
        <dbReference type="Proteomes" id="UP001634394"/>
    </source>
</evidence>
<accession>A0ABD3VEY7</accession>
<evidence type="ECO:0008006" key="4">
    <source>
        <dbReference type="Google" id="ProtNLM"/>
    </source>
</evidence>
<dbReference type="Proteomes" id="UP001634394">
    <property type="component" value="Unassembled WGS sequence"/>
</dbReference>
<proteinExistence type="predicted"/>
<evidence type="ECO:0000313" key="2">
    <source>
        <dbReference type="EMBL" id="KAL3859706.1"/>
    </source>
</evidence>
<feature type="transmembrane region" description="Helical" evidence="1">
    <location>
        <begin position="136"/>
        <end position="158"/>
    </location>
</feature>
<keyword evidence="1" id="KW-1133">Transmembrane helix</keyword>